<dbReference type="Gene3D" id="1.20.58.340">
    <property type="entry name" value="Magnesium transport protein CorA, transmembrane region"/>
    <property type="match status" value="1"/>
</dbReference>
<dbReference type="InterPro" id="IPR002523">
    <property type="entry name" value="MgTranspt_CorA/ZnTranspt_ZntB"/>
</dbReference>
<evidence type="ECO:0000259" key="6">
    <source>
        <dbReference type="Pfam" id="PF26616"/>
    </source>
</evidence>
<proteinExistence type="predicted"/>
<keyword evidence="3 5" id="KW-1133">Transmembrane helix</keyword>
<dbReference type="GO" id="GO:0015087">
    <property type="term" value="F:cobalt ion transmembrane transporter activity"/>
    <property type="evidence" value="ECO:0007669"/>
    <property type="project" value="TreeGrafter"/>
</dbReference>
<dbReference type="InterPro" id="IPR058257">
    <property type="entry name" value="CorA-like_dom"/>
</dbReference>
<evidence type="ECO:0000256" key="2">
    <source>
        <dbReference type="ARBA" id="ARBA00022692"/>
    </source>
</evidence>
<evidence type="ECO:0000256" key="4">
    <source>
        <dbReference type="ARBA" id="ARBA00023136"/>
    </source>
</evidence>
<organism evidence="7 8">
    <name type="scientific">Fusarium tricinctum</name>
    <dbReference type="NCBI Taxonomy" id="61284"/>
    <lineage>
        <taxon>Eukaryota</taxon>
        <taxon>Fungi</taxon>
        <taxon>Dikarya</taxon>
        <taxon>Ascomycota</taxon>
        <taxon>Pezizomycotina</taxon>
        <taxon>Sordariomycetes</taxon>
        <taxon>Hypocreomycetidae</taxon>
        <taxon>Hypocreales</taxon>
        <taxon>Nectriaceae</taxon>
        <taxon>Fusarium</taxon>
        <taxon>Fusarium tricinctum species complex</taxon>
    </lineage>
</organism>
<dbReference type="SUPFAM" id="SSF144083">
    <property type="entry name" value="Magnesium transport protein CorA, transmembrane region"/>
    <property type="match status" value="1"/>
</dbReference>
<dbReference type="EMBL" id="JAGPXF010000006">
    <property type="protein sequence ID" value="KAH7239435.1"/>
    <property type="molecule type" value="Genomic_DNA"/>
</dbReference>
<protein>
    <recommendedName>
        <fullName evidence="6">CorA-like transporter domain-containing protein</fullName>
    </recommendedName>
</protein>
<evidence type="ECO:0000256" key="3">
    <source>
        <dbReference type="ARBA" id="ARBA00022989"/>
    </source>
</evidence>
<dbReference type="Pfam" id="PF26616">
    <property type="entry name" value="CorA-like"/>
    <property type="match status" value="1"/>
</dbReference>
<dbReference type="GO" id="GO:0050897">
    <property type="term" value="F:cobalt ion binding"/>
    <property type="evidence" value="ECO:0007669"/>
    <property type="project" value="TreeGrafter"/>
</dbReference>
<feature type="transmembrane region" description="Helical" evidence="5">
    <location>
        <begin position="356"/>
        <end position="377"/>
    </location>
</feature>
<evidence type="ECO:0000256" key="1">
    <source>
        <dbReference type="ARBA" id="ARBA00004651"/>
    </source>
</evidence>
<dbReference type="GO" id="GO:0005886">
    <property type="term" value="C:plasma membrane"/>
    <property type="evidence" value="ECO:0007669"/>
    <property type="project" value="UniProtKB-SubCell"/>
</dbReference>
<accession>A0A8K0W9R4</accession>
<keyword evidence="8" id="KW-1185">Reference proteome</keyword>
<name>A0A8K0W9R4_9HYPO</name>
<dbReference type="PANTHER" id="PTHR46494:SF1">
    <property type="entry name" value="CORA FAMILY METAL ION TRANSPORTER (EUROFUNG)"/>
    <property type="match status" value="1"/>
</dbReference>
<dbReference type="GO" id="GO:0015095">
    <property type="term" value="F:magnesium ion transmembrane transporter activity"/>
    <property type="evidence" value="ECO:0007669"/>
    <property type="project" value="TreeGrafter"/>
</dbReference>
<reference evidence="7" key="1">
    <citation type="journal article" date="2021" name="Nat. Commun.">
        <title>Genetic determinants of endophytism in the Arabidopsis root mycobiome.</title>
        <authorList>
            <person name="Mesny F."/>
            <person name="Miyauchi S."/>
            <person name="Thiergart T."/>
            <person name="Pickel B."/>
            <person name="Atanasova L."/>
            <person name="Karlsson M."/>
            <person name="Huettel B."/>
            <person name="Barry K.W."/>
            <person name="Haridas S."/>
            <person name="Chen C."/>
            <person name="Bauer D."/>
            <person name="Andreopoulos W."/>
            <person name="Pangilinan J."/>
            <person name="LaButti K."/>
            <person name="Riley R."/>
            <person name="Lipzen A."/>
            <person name="Clum A."/>
            <person name="Drula E."/>
            <person name="Henrissat B."/>
            <person name="Kohler A."/>
            <person name="Grigoriev I.V."/>
            <person name="Martin F.M."/>
            <person name="Hacquard S."/>
        </authorList>
    </citation>
    <scope>NUCLEOTIDE SEQUENCE</scope>
    <source>
        <strain evidence="7">MPI-SDFR-AT-0068</strain>
    </source>
</reference>
<feature type="domain" description="CorA-like transporter" evidence="6">
    <location>
        <begin position="19"/>
        <end position="162"/>
    </location>
</feature>
<dbReference type="OrthoDB" id="5392974at2759"/>
<dbReference type="GO" id="GO:0000287">
    <property type="term" value="F:magnesium ion binding"/>
    <property type="evidence" value="ECO:0007669"/>
    <property type="project" value="TreeGrafter"/>
</dbReference>
<keyword evidence="2 5" id="KW-0812">Transmembrane</keyword>
<evidence type="ECO:0000256" key="5">
    <source>
        <dbReference type="SAM" id="Phobius"/>
    </source>
</evidence>
<sequence length="413" mass="47461">MHNLPLNFVDEVVVPVRVLSTWEEIEDGENTSAEVHQFSTLEQVESHFSRTTQSYNFVSICQRNSYRPLEITKPMFNCLIENFDLKASPEDVASCFYDKDFDVESTYCAPLAIHYDGTVTEVSYTIRYPEFKPAQGTWVIRQTGIYQKFNTKTSQNLFILFNPAPSTRLHQCAQAFISKDTIDSNSRYISIEANNAVATFIEELTETEYHHLTELAFLETRLVQVPTILAASRDVLVGLLGLCCKVTDGEDEKIAELSKSASAAFQQHIRECAGYTRVAECLQQRAQKITQLLANTLSFREQLNAKMQNDSMLKLNRLITNLTVLYLPASFVASFFGMNFFNFDDESRQIVGTSVLWIYFLCSAAMTVFTYMFYHLLIQKTLLKRIAWRIPSIKVFNRMRTRKKELNEEIELV</sequence>
<evidence type="ECO:0000313" key="7">
    <source>
        <dbReference type="EMBL" id="KAH7239435.1"/>
    </source>
</evidence>
<dbReference type="InterPro" id="IPR045863">
    <property type="entry name" value="CorA_TM1_TM2"/>
</dbReference>
<dbReference type="PANTHER" id="PTHR46494">
    <property type="entry name" value="CORA FAMILY METAL ION TRANSPORTER (EUROFUNG)"/>
    <property type="match status" value="1"/>
</dbReference>
<comment type="subcellular location">
    <subcellularLocation>
        <location evidence="1">Cell membrane</location>
        <topology evidence="1">Multi-pass membrane protein</topology>
    </subcellularLocation>
</comment>
<feature type="transmembrane region" description="Helical" evidence="5">
    <location>
        <begin position="318"/>
        <end position="336"/>
    </location>
</feature>
<dbReference type="AlphaFoldDB" id="A0A8K0W9R4"/>
<dbReference type="Proteomes" id="UP000813427">
    <property type="component" value="Unassembled WGS sequence"/>
</dbReference>
<evidence type="ECO:0000313" key="8">
    <source>
        <dbReference type="Proteomes" id="UP000813427"/>
    </source>
</evidence>
<keyword evidence="4 5" id="KW-0472">Membrane</keyword>
<dbReference type="Pfam" id="PF01544">
    <property type="entry name" value="CorA"/>
    <property type="match status" value="1"/>
</dbReference>
<comment type="caution">
    <text evidence="7">The sequence shown here is derived from an EMBL/GenBank/DDBJ whole genome shotgun (WGS) entry which is preliminary data.</text>
</comment>
<gene>
    <name evidence="7" type="ORF">BKA59DRAFT_403430</name>
</gene>